<dbReference type="GO" id="GO:0000793">
    <property type="term" value="C:condensed chromosome"/>
    <property type="evidence" value="ECO:0007669"/>
    <property type="project" value="TreeGrafter"/>
</dbReference>
<keyword evidence="6" id="KW-0226">DNA condensation</keyword>
<dbReference type="Proteomes" id="UP000008064">
    <property type="component" value="Unassembled WGS sequence"/>
</dbReference>
<dbReference type="InterPro" id="IPR011989">
    <property type="entry name" value="ARM-like"/>
</dbReference>
<proteinExistence type="inferred from homology"/>
<dbReference type="SUPFAM" id="SSF48371">
    <property type="entry name" value="ARM repeat"/>
    <property type="match status" value="1"/>
</dbReference>
<name>F8NH13_SERL9</name>
<dbReference type="InterPro" id="IPR016024">
    <property type="entry name" value="ARM-type_fold"/>
</dbReference>
<comment type="subcellular location">
    <subcellularLocation>
        <location evidence="1">Chromosome</location>
    </subcellularLocation>
</comment>
<feature type="region of interest" description="Disordered" evidence="8">
    <location>
        <begin position="535"/>
        <end position="572"/>
    </location>
</feature>
<dbReference type="InterPro" id="IPR025977">
    <property type="entry name" value="Cnd3_C"/>
</dbReference>
<keyword evidence="5" id="KW-0498">Mitosis</keyword>
<keyword evidence="3" id="KW-0158">Chromosome</keyword>
<protein>
    <recommendedName>
        <fullName evidence="9">Nuclear condensin complex subunit 3 C-terminal domain-containing protein</fullName>
    </recommendedName>
</protein>
<evidence type="ECO:0000256" key="8">
    <source>
        <dbReference type="SAM" id="MobiDB-lite"/>
    </source>
</evidence>
<feature type="region of interest" description="Disordered" evidence="8">
    <location>
        <begin position="945"/>
        <end position="1025"/>
    </location>
</feature>
<dbReference type="RefSeq" id="XP_007314112.1">
    <property type="nucleotide sequence ID" value="XM_007314050.1"/>
</dbReference>
<dbReference type="AlphaFoldDB" id="F8NH13"/>
<evidence type="ECO:0000256" key="2">
    <source>
        <dbReference type="ARBA" id="ARBA00006533"/>
    </source>
</evidence>
<organism>
    <name type="scientific">Serpula lacrymans var. lacrymans (strain S7.9)</name>
    <name type="common">Dry rot fungus</name>
    <dbReference type="NCBI Taxonomy" id="578457"/>
    <lineage>
        <taxon>Eukaryota</taxon>
        <taxon>Fungi</taxon>
        <taxon>Dikarya</taxon>
        <taxon>Basidiomycota</taxon>
        <taxon>Agaricomycotina</taxon>
        <taxon>Agaricomycetes</taxon>
        <taxon>Agaricomycetidae</taxon>
        <taxon>Boletales</taxon>
        <taxon>Coniophorineae</taxon>
        <taxon>Serpulaceae</taxon>
        <taxon>Serpula</taxon>
    </lineage>
</organism>
<evidence type="ECO:0000256" key="6">
    <source>
        <dbReference type="ARBA" id="ARBA00023067"/>
    </source>
</evidence>
<keyword evidence="7" id="KW-0131">Cell cycle</keyword>
<feature type="compositionally biased region" description="Basic residues" evidence="8">
    <location>
        <begin position="982"/>
        <end position="993"/>
    </location>
</feature>
<evidence type="ECO:0000256" key="3">
    <source>
        <dbReference type="ARBA" id="ARBA00022454"/>
    </source>
</evidence>
<dbReference type="Pfam" id="PF12719">
    <property type="entry name" value="Cnd3"/>
    <property type="match status" value="1"/>
</dbReference>
<feature type="compositionally biased region" description="Low complexity" evidence="8">
    <location>
        <begin position="956"/>
        <end position="975"/>
    </location>
</feature>
<dbReference type="EMBL" id="GL945429">
    <property type="protein sequence ID" value="EGO29870.1"/>
    <property type="molecule type" value="Genomic_DNA"/>
</dbReference>
<evidence type="ECO:0000313" key="10">
    <source>
        <dbReference type="EMBL" id="EGO29870.1"/>
    </source>
</evidence>
<accession>F8NH13</accession>
<dbReference type="OrthoDB" id="27187at2759"/>
<feature type="region of interest" description="Disordered" evidence="8">
    <location>
        <begin position="1038"/>
        <end position="1070"/>
    </location>
</feature>
<dbReference type="Gene3D" id="1.25.10.10">
    <property type="entry name" value="Leucine-rich Repeat Variant"/>
    <property type="match status" value="1"/>
</dbReference>
<dbReference type="GO" id="GO:0051301">
    <property type="term" value="P:cell division"/>
    <property type="evidence" value="ECO:0007669"/>
    <property type="project" value="UniProtKB-KW"/>
</dbReference>
<dbReference type="PANTHER" id="PTHR14418">
    <property type="entry name" value="CONDENSIN COMPLEX SUBUNIT 3-RELATED"/>
    <property type="match status" value="1"/>
</dbReference>
<comment type="similarity">
    <text evidence="2">Belongs to the CND3 (condensin subunit 3) family.</text>
</comment>
<dbReference type="GeneID" id="18816215"/>
<evidence type="ECO:0000256" key="4">
    <source>
        <dbReference type="ARBA" id="ARBA00022618"/>
    </source>
</evidence>
<feature type="compositionally biased region" description="Acidic residues" evidence="8">
    <location>
        <begin position="1090"/>
        <end position="1108"/>
    </location>
</feature>
<dbReference type="GO" id="GO:0000796">
    <property type="term" value="C:condensin complex"/>
    <property type="evidence" value="ECO:0007669"/>
    <property type="project" value="InterPro"/>
</dbReference>
<keyword evidence="4" id="KW-0132">Cell division</keyword>
<dbReference type="GO" id="GO:0007076">
    <property type="term" value="P:mitotic chromosome condensation"/>
    <property type="evidence" value="ECO:0007669"/>
    <property type="project" value="InterPro"/>
</dbReference>
<dbReference type="HOGENOM" id="CLU_004446_1_0_1"/>
<dbReference type="PANTHER" id="PTHR14418:SF5">
    <property type="entry name" value="CONDENSIN COMPLEX SUBUNIT 3"/>
    <property type="match status" value="1"/>
</dbReference>
<dbReference type="KEGG" id="sla:SERLADRAFT_445644"/>
<feature type="region of interest" description="Disordered" evidence="8">
    <location>
        <begin position="1083"/>
        <end position="1108"/>
    </location>
</feature>
<dbReference type="InterPro" id="IPR027165">
    <property type="entry name" value="CND3"/>
</dbReference>
<sequence>MPTRTAPILEQLTNGVPKIFDQAQNSTANHQKNLVSLHKLHCEAANVTEEYHNGDSLKLIGERNFEDVFIGMVGRVLPVKKGTSQADRIIKFVGSYTKFINDKTAEIKKEEDGDDEDTTASRFVARLLRFLLQGFSAKDKIIRYRSVHLLAEMVSHLGEIDEDVYAKLRTALLERIHDRETPIRVQAVTALSKLCGSEDPSEVEDGEQTAVEVLLDILAHDPAAEVRRATLLNLPLTPVTLDSIFGRTRDTDTTMRKLVYSAVLEAHCLTKDGTMGTVHPRVLTIAQRELVIRNGLGDREPEVRASTGSLLGAWVDVARGEAKKEEKGKAIEDDLLALLNLFDLMESTVAEDALLSVFATRADIFDNLEFKDAFWTNLNPERAFLARVFVEHCINTKDDNRLEAALPVVTALAFRIQSDYNDLLKGLQAEEEDRLLRGDAVDDDEDRAKREDERVDREFVIGEMLRLAVNLDYADEIGRRKMFQLVRDMISQDALPESLLALCLDVLRTLSPNERDLIRVVVEVVHELRDPSDADDIVKDPADDGETNFGGTPMTVKATPAAHKTRTEMSTEEQARSDAIDLRCLSLCIGMLERVNGTFEENSTLEGILGELILPAVKSKELLLREKGLVSLGLCCLIARRMALSSFQLFFNQLLQPIPEVLKIRVIQIVVDILMVHDTDFLRKGTVGGEKIVETLLHLLTEEESDKVQALLCIGISKLVLAGMISNEDVLKNLMLIYLSPDTADNQELRQCLSYFFPVYSFSSSINQRRMKEIFIPMFVQLANASRDLEDDQEMVNPSQVGGMFVDWTDPQKAIEIPGQVVDEMIHFDMASDIVKALFRDDVPKEDKKVMCQLLGRLYIPDTVDDDKIRTLKLLLSSLSSRRPLRDTVAKNAFMKFDNAISKKFAKQLEDFNEAEYRQLENLKELFEFLDDIVPIEDGEEIELPKGRARKRRSESVTSDSSTSSTPEVVSPTVSAASSQRVKGKGKGNKKRRLTADGDVSDGESSRVTRTPPPPTRILPKRAAASKKPIVVITISDDDDEDEIEELRSPAPVPKKTSTNKSGKAKAAEVAKVDADIDRLIDEGPSFDSIMDDDDSEDEVDDILAPED</sequence>
<evidence type="ECO:0000256" key="1">
    <source>
        <dbReference type="ARBA" id="ARBA00004286"/>
    </source>
</evidence>
<evidence type="ECO:0000256" key="5">
    <source>
        <dbReference type="ARBA" id="ARBA00022776"/>
    </source>
</evidence>
<evidence type="ECO:0000256" key="7">
    <source>
        <dbReference type="ARBA" id="ARBA00023306"/>
    </source>
</evidence>
<reference evidence="10" key="1">
    <citation type="submission" date="2011-04" db="EMBL/GenBank/DDBJ databases">
        <title>Evolution of plant cell wall degrading machinery underlies the functional diversity of forest fungi.</title>
        <authorList>
            <consortium name="US DOE Joint Genome Institute (JGI-PGF)"/>
            <person name="Eastwood D.C."/>
            <person name="Floudas D."/>
            <person name="Binder M."/>
            <person name="Majcherczyk A."/>
            <person name="Schneider P."/>
            <person name="Aerts A."/>
            <person name="Asiegbu F.O."/>
            <person name="Baker S.E."/>
            <person name="Barry K."/>
            <person name="Bendiksby M."/>
            <person name="Blumentritt M."/>
            <person name="Coutinho P.M."/>
            <person name="Cullen D."/>
            <person name="Cullen D."/>
            <person name="Gathman A."/>
            <person name="Goodell B."/>
            <person name="Henrissat B."/>
            <person name="Ihrmark K."/>
            <person name="Kauserud H."/>
            <person name="Kohler A."/>
            <person name="LaButti K."/>
            <person name="Lapidus A."/>
            <person name="Lavin J.L."/>
            <person name="Lee Y.-H."/>
            <person name="Lindquist E."/>
            <person name="Lilly W."/>
            <person name="Lucas S."/>
            <person name="Morin E."/>
            <person name="Murat C."/>
            <person name="Oguiza J.A."/>
            <person name="Park J."/>
            <person name="Pisabarro A.G."/>
            <person name="Riley R."/>
            <person name="Rosling A."/>
            <person name="Salamov A."/>
            <person name="Schmidt O."/>
            <person name="Schmutz J."/>
            <person name="Skrede I."/>
            <person name="Stenlid J."/>
            <person name="Wiebenga A."/>
            <person name="Xie X."/>
            <person name="Kues U."/>
            <person name="Hibbett D.S."/>
            <person name="Hoffmeister D."/>
            <person name="Hogberg N."/>
            <person name="Martin F."/>
            <person name="Grigoriev I.V."/>
            <person name="Watkinson S.C."/>
        </authorList>
    </citation>
    <scope>NUCLEOTIDE SEQUENCE</scope>
    <source>
        <strain evidence="10">S7.9</strain>
    </source>
</reference>
<gene>
    <name evidence="10" type="ORF">SERLADRAFT_445644</name>
</gene>
<feature type="domain" description="Nuclear condensin complex subunit 3 C-terminal" evidence="9">
    <location>
        <begin position="583"/>
        <end position="860"/>
    </location>
</feature>
<evidence type="ECO:0000259" key="9">
    <source>
        <dbReference type="Pfam" id="PF12719"/>
    </source>
</evidence>